<dbReference type="Gene3D" id="1.10.10.10">
    <property type="entry name" value="Winged helix-like DNA-binding domain superfamily/Winged helix DNA-binding domain"/>
    <property type="match status" value="1"/>
</dbReference>
<dbReference type="RefSeq" id="WP_362799447.1">
    <property type="nucleotide sequence ID" value="NZ_CP192034.1"/>
</dbReference>
<dbReference type="EMBL" id="JACCCO010000001">
    <property type="protein sequence ID" value="NYF41337.1"/>
    <property type="molecule type" value="Genomic_DNA"/>
</dbReference>
<dbReference type="GO" id="GO:0006355">
    <property type="term" value="P:regulation of DNA-templated transcription"/>
    <property type="evidence" value="ECO:0007669"/>
    <property type="project" value="InterPro"/>
</dbReference>
<keyword evidence="2" id="KW-0238">DNA-binding</keyword>
<dbReference type="SUPFAM" id="SSF46894">
    <property type="entry name" value="C-terminal effector domain of the bipartite response regulators"/>
    <property type="match status" value="1"/>
</dbReference>
<evidence type="ECO:0000259" key="1">
    <source>
        <dbReference type="PROSITE" id="PS50043"/>
    </source>
</evidence>
<dbReference type="GO" id="GO:0003677">
    <property type="term" value="F:DNA binding"/>
    <property type="evidence" value="ECO:0007669"/>
    <property type="project" value="UniProtKB-KW"/>
</dbReference>
<protein>
    <submittedName>
        <fullName evidence="2">DNA-binding NarL/FixJ family response regulator</fullName>
    </submittedName>
</protein>
<dbReference type="PROSITE" id="PS50043">
    <property type="entry name" value="HTH_LUXR_2"/>
    <property type="match status" value="1"/>
</dbReference>
<evidence type="ECO:0000313" key="3">
    <source>
        <dbReference type="Proteomes" id="UP000576393"/>
    </source>
</evidence>
<comment type="caution">
    <text evidence="2">The sequence shown here is derived from an EMBL/GenBank/DDBJ whole genome shotgun (WGS) entry which is preliminary data.</text>
</comment>
<feature type="domain" description="HTH luxR-type" evidence="1">
    <location>
        <begin position="1"/>
        <end position="53"/>
    </location>
</feature>
<keyword evidence="3" id="KW-1185">Reference proteome</keyword>
<sequence length="55" mass="6128">MLLAELAKGVTVDRVGRRLDISGRTVRRRLRGICDRIGVATAIEAVAWAARRRLI</sequence>
<proteinExistence type="predicted"/>
<evidence type="ECO:0000313" key="2">
    <source>
        <dbReference type="EMBL" id="NYF41337.1"/>
    </source>
</evidence>
<dbReference type="AlphaFoldDB" id="A0A852UUH6"/>
<dbReference type="InterPro" id="IPR036388">
    <property type="entry name" value="WH-like_DNA-bd_sf"/>
</dbReference>
<dbReference type="InterPro" id="IPR000792">
    <property type="entry name" value="Tscrpt_reg_LuxR_C"/>
</dbReference>
<reference evidence="2 3" key="1">
    <citation type="submission" date="2020-07" db="EMBL/GenBank/DDBJ databases">
        <title>Sequencing the genomes of 1000 actinobacteria strains.</title>
        <authorList>
            <person name="Klenk H.-P."/>
        </authorList>
    </citation>
    <scope>NUCLEOTIDE SEQUENCE [LARGE SCALE GENOMIC DNA]</scope>
    <source>
        <strain evidence="2 3">DSM 45763</strain>
    </source>
</reference>
<dbReference type="SMART" id="SM00421">
    <property type="entry name" value="HTH_LUXR"/>
    <property type="match status" value="1"/>
</dbReference>
<accession>A0A852UUH6</accession>
<dbReference type="InterPro" id="IPR016032">
    <property type="entry name" value="Sig_transdc_resp-reg_C-effctor"/>
</dbReference>
<gene>
    <name evidence="2" type="ORF">HDA43_003496</name>
</gene>
<dbReference type="Proteomes" id="UP000576393">
    <property type="component" value="Unassembled WGS sequence"/>
</dbReference>
<name>A0A852UUH6_9ACTN</name>
<organism evidence="2 3">
    <name type="scientific">Streptosporangium sandarakinum</name>
    <dbReference type="NCBI Taxonomy" id="1260955"/>
    <lineage>
        <taxon>Bacteria</taxon>
        <taxon>Bacillati</taxon>
        <taxon>Actinomycetota</taxon>
        <taxon>Actinomycetes</taxon>
        <taxon>Streptosporangiales</taxon>
        <taxon>Streptosporangiaceae</taxon>
        <taxon>Streptosporangium</taxon>
    </lineage>
</organism>